<dbReference type="OrthoDB" id="7612835at2759"/>
<sequence length="126" mass="13371">MLSISFFLLVTCTFLCNCCNIGLQPSLQPCLLQPTPPVQPSAGLSHQTVGPSVNNNHPKPTPRLGATWSDGASIIDVDNLLSPRSPKAGPAPSINQLKSNPASPAHRPAWPNNNNNSIITTDDLLQ</sequence>
<comment type="caution">
    <text evidence="3">The sequence shown here is derived from an EMBL/GenBank/DDBJ whole genome shotgun (WGS) entry which is preliminary data.</text>
</comment>
<dbReference type="Proteomes" id="UP000789524">
    <property type="component" value="Unassembled WGS sequence"/>
</dbReference>
<evidence type="ECO:0000313" key="4">
    <source>
        <dbReference type="Proteomes" id="UP000789524"/>
    </source>
</evidence>
<feature type="chain" id="PRO_5035156090" evidence="2">
    <location>
        <begin position="19"/>
        <end position="126"/>
    </location>
</feature>
<evidence type="ECO:0000256" key="1">
    <source>
        <dbReference type="SAM" id="MobiDB-lite"/>
    </source>
</evidence>
<proteinExistence type="predicted"/>
<gene>
    <name evidence="3" type="ORF">DCHRY22_LOCUS8650</name>
</gene>
<feature type="region of interest" description="Disordered" evidence="1">
    <location>
        <begin position="38"/>
        <end position="126"/>
    </location>
</feature>
<feature type="signal peptide" evidence="2">
    <location>
        <begin position="1"/>
        <end position="18"/>
    </location>
</feature>
<accession>A0A8J2QR74</accession>
<protein>
    <submittedName>
        <fullName evidence="3">(African queen) hypothetical protein</fullName>
    </submittedName>
</protein>
<reference evidence="3" key="1">
    <citation type="submission" date="2021-09" db="EMBL/GenBank/DDBJ databases">
        <authorList>
            <person name="Martin H S."/>
        </authorList>
    </citation>
    <scope>NUCLEOTIDE SEQUENCE</scope>
</reference>
<feature type="compositionally biased region" description="Polar residues" evidence="1">
    <location>
        <begin position="42"/>
        <end position="58"/>
    </location>
</feature>
<evidence type="ECO:0000256" key="2">
    <source>
        <dbReference type="SAM" id="SignalP"/>
    </source>
</evidence>
<organism evidence="3 4">
    <name type="scientific">Danaus chrysippus</name>
    <name type="common">African queen</name>
    <dbReference type="NCBI Taxonomy" id="151541"/>
    <lineage>
        <taxon>Eukaryota</taxon>
        <taxon>Metazoa</taxon>
        <taxon>Ecdysozoa</taxon>
        <taxon>Arthropoda</taxon>
        <taxon>Hexapoda</taxon>
        <taxon>Insecta</taxon>
        <taxon>Pterygota</taxon>
        <taxon>Neoptera</taxon>
        <taxon>Endopterygota</taxon>
        <taxon>Lepidoptera</taxon>
        <taxon>Glossata</taxon>
        <taxon>Ditrysia</taxon>
        <taxon>Papilionoidea</taxon>
        <taxon>Nymphalidae</taxon>
        <taxon>Danainae</taxon>
        <taxon>Danaini</taxon>
        <taxon>Danaina</taxon>
        <taxon>Danaus</taxon>
        <taxon>Anosia</taxon>
    </lineage>
</organism>
<keyword evidence="4" id="KW-1185">Reference proteome</keyword>
<dbReference type="EMBL" id="CAKASE010000062">
    <property type="protein sequence ID" value="CAG9569094.1"/>
    <property type="molecule type" value="Genomic_DNA"/>
</dbReference>
<name>A0A8J2QR74_9NEOP</name>
<evidence type="ECO:0000313" key="3">
    <source>
        <dbReference type="EMBL" id="CAG9569094.1"/>
    </source>
</evidence>
<keyword evidence="2" id="KW-0732">Signal</keyword>
<dbReference type="AlphaFoldDB" id="A0A8J2QR74"/>
<feature type="compositionally biased region" description="Polar residues" evidence="1">
    <location>
        <begin position="93"/>
        <end position="102"/>
    </location>
</feature>